<evidence type="ECO:0000256" key="5">
    <source>
        <dbReference type="ARBA" id="ARBA00023163"/>
    </source>
</evidence>
<dbReference type="OrthoDB" id="9804020at2"/>
<name>A0A101KT47_RHILI</name>
<dbReference type="InterPro" id="IPR015424">
    <property type="entry name" value="PyrdxlP-dep_Trfase"/>
</dbReference>
<dbReference type="GO" id="GO:0003677">
    <property type="term" value="F:DNA binding"/>
    <property type="evidence" value="ECO:0007669"/>
    <property type="project" value="UniProtKB-KW"/>
</dbReference>
<keyword evidence="2" id="KW-0663">Pyridoxal phosphate</keyword>
<dbReference type="SUPFAM" id="SSF46785">
    <property type="entry name" value="Winged helix' DNA-binding domain"/>
    <property type="match status" value="1"/>
</dbReference>
<comment type="caution">
    <text evidence="7">The sequence shown here is derived from an EMBL/GenBank/DDBJ whole genome shotgun (WGS) entry which is preliminary data.</text>
</comment>
<protein>
    <recommendedName>
        <fullName evidence="6">HTH gntR-type domain-containing protein</fullName>
    </recommendedName>
</protein>
<evidence type="ECO:0000259" key="6">
    <source>
        <dbReference type="PROSITE" id="PS50949"/>
    </source>
</evidence>
<dbReference type="AlphaFoldDB" id="A0A101KT47"/>
<dbReference type="InterPro" id="IPR000524">
    <property type="entry name" value="Tscrpt_reg_HTH_GntR"/>
</dbReference>
<gene>
    <name evidence="7" type="ORF">AU467_22180</name>
</gene>
<evidence type="ECO:0000256" key="2">
    <source>
        <dbReference type="ARBA" id="ARBA00022898"/>
    </source>
</evidence>
<dbReference type="Gene3D" id="3.40.640.10">
    <property type="entry name" value="Type I PLP-dependent aspartate aminotransferase-like (Major domain)"/>
    <property type="match status" value="1"/>
</dbReference>
<accession>A0A101KT47</accession>
<dbReference type="CDD" id="cd07377">
    <property type="entry name" value="WHTH_GntR"/>
    <property type="match status" value="1"/>
</dbReference>
<dbReference type="InterPro" id="IPR036388">
    <property type="entry name" value="WH-like_DNA-bd_sf"/>
</dbReference>
<dbReference type="InterPro" id="IPR004839">
    <property type="entry name" value="Aminotransferase_I/II_large"/>
</dbReference>
<dbReference type="EMBL" id="LPWA01000106">
    <property type="protein sequence ID" value="KUM26432.1"/>
    <property type="molecule type" value="Genomic_DNA"/>
</dbReference>
<dbReference type="GO" id="GO:0003700">
    <property type="term" value="F:DNA-binding transcription factor activity"/>
    <property type="evidence" value="ECO:0007669"/>
    <property type="project" value="InterPro"/>
</dbReference>
<keyword evidence="3" id="KW-0805">Transcription regulation</keyword>
<evidence type="ECO:0000256" key="1">
    <source>
        <dbReference type="ARBA" id="ARBA00005384"/>
    </source>
</evidence>
<keyword evidence="5" id="KW-0804">Transcription</keyword>
<dbReference type="SMART" id="SM00345">
    <property type="entry name" value="HTH_GNTR"/>
    <property type="match status" value="1"/>
</dbReference>
<dbReference type="SUPFAM" id="SSF53383">
    <property type="entry name" value="PLP-dependent transferases"/>
    <property type="match status" value="1"/>
</dbReference>
<dbReference type="PANTHER" id="PTHR46577">
    <property type="entry name" value="HTH-TYPE TRANSCRIPTIONAL REGULATORY PROTEIN GABR"/>
    <property type="match status" value="1"/>
</dbReference>
<dbReference type="CDD" id="cd00609">
    <property type="entry name" value="AAT_like"/>
    <property type="match status" value="1"/>
</dbReference>
<comment type="similarity">
    <text evidence="1">In the C-terminal section; belongs to the class-I pyridoxal-phosphate-dependent aminotransferase family.</text>
</comment>
<dbReference type="Pfam" id="PF00155">
    <property type="entry name" value="Aminotran_1_2"/>
    <property type="match status" value="1"/>
</dbReference>
<sequence length="463" mass="49061">MDKGEMNDESDLDWLSSLEEGPRPIYLRIVGALAAARSSGRLQPGDRLPPQRELARFLGVDLTTVTRAFTEARRRNLIDATAGRGTFVTPGEPEEPILDLSMNIPPPPFGLSLPALIRTGIDGLLKRSSAEALLSYHPGPGSPAERAAGSSWLAAGGDRLPVERIAVGSGAQALLAAVLLSQTREGDTILTDVLTYPGLIALAEATGRKLAGVGRDDDGMRPDDLEEATRRHGARVLYLNPTLHNPTAVTMPEGRRRDLARMAGKLDLLVVEDDPYSPLLTAPPPAFLSLAPERTFHVATLAKCISPFLRTAFLAAPDAQAVEQIAAAIRGTTMMAPPLMTGLACEWVRSGLAGEIAAAVRAEAQARQTIARKILPAGFAPAESSLHLWYPLEGRPRSSEFGDVARRRGLAISPAGEFSVAPGVADGLRVALGAASSRERLEEALRGLVSILAGASWHSPPAV</sequence>
<evidence type="ECO:0000313" key="7">
    <source>
        <dbReference type="EMBL" id="KUM26432.1"/>
    </source>
</evidence>
<dbReference type="PROSITE" id="PS50949">
    <property type="entry name" value="HTH_GNTR"/>
    <property type="match status" value="1"/>
</dbReference>
<dbReference type="Proteomes" id="UP000053176">
    <property type="component" value="Unassembled WGS sequence"/>
</dbReference>
<dbReference type="Pfam" id="PF00392">
    <property type="entry name" value="GntR"/>
    <property type="match status" value="1"/>
</dbReference>
<dbReference type="InterPro" id="IPR036390">
    <property type="entry name" value="WH_DNA-bd_sf"/>
</dbReference>
<dbReference type="GO" id="GO:0030170">
    <property type="term" value="F:pyridoxal phosphate binding"/>
    <property type="evidence" value="ECO:0007669"/>
    <property type="project" value="InterPro"/>
</dbReference>
<dbReference type="InterPro" id="IPR015421">
    <property type="entry name" value="PyrdxlP-dep_Trfase_major"/>
</dbReference>
<reference evidence="7 8" key="1">
    <citation type="submission" date="2015-12" db="EMBL/GenBank/DDBJ databases">
        <title>Draft genome sequence of Mesorhizobium sp. UFLA 01-765, a multitolerant efficient symbiont and plant-growth promoting strain isolated from Zn-mining soil using Leucaena leucocephala as a trap plant.</title>
        <authorList>
            <person name="Rangel W.M."/>
            <person name="Thijs S."/>
            <person name="Longatti S.M."/>
            <person name="Moreira F.M."/>
            <person name="Weyens N."/>
            <person name="Vangronsveld J."/>
            <person name="Van Hamme J.D."/>
            <person name="Bottos E.M."/>
            <person name="Rineau F."/>
        </authorList>
    </citation>
    <scope>NUCLEOTIDE SEQUENCE [LARGE SCALE GENOMIC DNA]</scope>
    <source>
        <strain evidence="7 8">UFLA 01-765</strain>
    </source>
</reference>
<evidence type="ECO:0000313" key="8">
    <source>
        <dbReference type="Proteomes" id="UP000053176"/>
    </source>
</evidence>
<dbReference type="PANTHER" id="PTHR46577:SF1">
    <property type="entry name" value="HTH-TYPE TRANSCRIPTIONAL REGULATORY PROTEIN GABR"/>
    <property type="match status" value="1"/>
</dbReference>
<evidence type="ECO:0000256" key="3">
    <source>
        <dbReference type="ARBA" id="ARBA00023015"/>
    </source>
</evidence>
<keyword evidence="4" id="KW-0238">DNA-binding</keyword>
<proteinExistence type="inferred from homology"/>
<feature type="domain" description="HTH gntR-type" evidence="6">
    <location>
        <begin position="23"/>
        <end position="91"/>
    </location>
</feature>
<evidence type="ECO:0000256" key="4">
    <source>
        <dbReference type="ARBA" id="ARBA00023125"/>
    </source>
</evidence>
<dbReference type="Gene3D" id="1.10.10.10">
    <property type="entry name" value="Winged helix-like DNA-binding domain superfamily/Winged helix DNA-binding domain"/>
    <property type="match status" value="1"/>
</dbReference>
<organism evidence="7 8">
    <name type="scientific">Rhizobium loti</name>
    <name type="common">Mesorhizobium loti</name>
    <dbReference type="NCBI Taxonomy" id="381"/>
    <lineage>
        <taxon>Bacteria</taxon>
        <taxon>Pseudomonadati</taxon>
        <taxon>Pseudomonadota</taxon>
        <taxon>Alphaproteobacteria</taxon>
        <taxon>Hyphomicrobiales</taxon>
        <taxon>Phyllobacteriaceae</taxon>
        <taxon>Mesorhizobium</taxon>
    </lineage>
</organism>
<dbReference type="InterPro" id="IPR051446">
    <property type="entry name" value="HTH_trans_reg/aminotransferase"/>
</dbReference>